<dbReference type="EMBL" id="CP102173">
    <property type="protein sequence ID" value="UUP15081.1"/>
    <property type="molecule type" value="Genomic_DNA"/>
</dbReference>
<evidence type="ECO:0000313" key="4">
    <source>
        <dbReference type="EMBL" id="UUP15081.1"/>
    </source>
</evidence>
<evidence type="ECO:0000256" key="1">
    <source>
        <dbReference type="SAM" id="MobiDB-lite"/>
    </source>
</evidence>
<organism evidence="4 5">
    <name type="scientific">Aeromicrobium wangtongii</name>
    <dbReference type="NCBI Taxonomy" id="2969247"/>
    <lineage>
        <taxon>Bacteria</taxon>
        <taxon>Bacillati</taxon>
        <taxon>Actinomycetota</taxon>
        <taxon>Actinomycetes</taxon>
        <taxon>Propionibacteriales</taxon>
        <taxon>Nocardioidaceae</taxon>
        <taxon>Aeromicrobium</taxon>
    </lineage>
</organism>
<keyword evidence="2" id="KW-0812">Transmembrane</keyword>
<dbReference type="InterPro" id="IPR025241">
    <property type="entry name" value="DUF4190"/>
</dbReference>
<sequence>MSTNEPPAYPGDSTPPPVGGSQPPASGSYPPAGGYPPPGGYPPAPGGYGQAGPPKTNQKATASMVVGIASLVLGLFCGFLVIGSVVAIVLGFIARGEIIRSNGTQKGMGQALTGIITGFVLVALFLLAVVLLATGVVDYDFNVEG</sequence>
<feature type="transmembrane region" description="Helical" evidence="2">
    <location>
        <begin position="64"/>
        <end position="94"/>
    </location>
</feature>
<reference evidence="4 5" key="1">
    <citation type="submission" date="2022-08" db="EMBL/GenBank/DDBJ databases">
        <title>novel species in genus Aeromicrobium.</title>
        <authorList>
            <person name="Ye L."/>
        </authorList>
    </citation>
    <scope>NUCLEOTIDE SEQUENCE [LARGE SCALE GENOMIC DNA]</scope>
    <source>
        <strain evidence="5">zg-Y1379</strain>
    </source>
</reference>
<dbReference type="Pfam" id="PF13828">
    <property type="entry name" value="DUF4190"/>
    <property type="match status" value="1"/>
</dbReference>
<feature type="domain" description="DUF4190" evidence="3">
    <location>
        <begin position="62"/>
        <end position="128"/>
    </location>
</feature>
<gene>
    <name evidence="4" type="ORF">NQV15_07145</name>
</gene>
<feature type="transmembrane region" description="Helical" evidence="2">
    <location>
        <begin position="115"/>
        <end position="137"/>
    </location>
</feature>
<keyword evidence="5" id="KW-1185">Reference proteome</keyword>
<evidence type="ECO:0000313" key="5">
    <source>
        <dbReference type="Proteomes" id="UP001316184"/>
    </source>
</evidence>
<dbReference type="Proteomes" id="UP001316184">
    <property type="component" value="Chromosome"/>
</dbReference>
<name>A0ABY5MD70_9ACTN</name>
<keyword evidence="2" id="KW-0472">Membrane</keyword>
<feature type="compositionally biased region" description="Low complexity" evidence="1">
    <location>
        <begin position="19"/>
        <end position="32"/>
    </location>
</feature>
<feature type="compositionally biased region" description="Pro residues" evidence="1">
    <location>
        <begin position="7"/>
        <end position="18"/>
    </location>
</feature>
<accession>A0ABY5MD70</accession>
<evidence type="ECO:0000259" key="3">
    <source>
        <dbReference type="Pfam" id="PF13828"/>
    </source>
</evidence>
<keyword evidence="2" id="KW-1133">Transmembrane helix</keyword>
<evidence type="ECO:0000256" key="2">
    <source>
        <dbReference type="SAM" id="Phobius"/>
    </source>
</evidence>
<feature type="compositionally biased region" description="Pro residues" evidence="1">
    <location>
        <begin position="33"/>
        <end position="45"/>
    </location>
</feature>
<proteinExistence type="predicted"/>
<protein>
    <submittedName>
        <fullName evidence="4">DUF4190 domain-containing protein</fullName>
    </submittedName>
</protein>
<dbReference type="RefSeq" id="WP_232399133.1">
    <property type="nucleotide sequence ID" value="NZ_CP102173.1"/>
</dbReference>
<feature type="region of interest" description="Disordered" evidence="1">
    <location>
        <begin position="1"/>
        <end position="57"/>
    </location>
</feature>